<comment type="caution">
    <text evidence="2">The sequence shown here is derived from an EMBL/GenBank/DDBJ whole genome shotgun (WGS) entry which is preliminary data.</text>
</comment>
<dbReference type="EMBL" id="JBHTIS010002887">
    <property type="protein sequence ID" value="MFD1050503.1"/>
    <property type="molecule type" value="Genomic_DNA"/>
</dbReference>
<protein>
    <submittedName>
        <fullName evidence="2">Cellulose binding domain-containing protein</fullName>
    </submittedName>
</protein>
<proteinExistence type="predicted"/>
<dbReference type="PROSITE" id="PS51173">
    <property type="entry name" value="CBM2"/>
    <property type="match status" value="1"/>
</dbReference>
<evidence type="ECO:0000259" key="1">
    <source>
        <dbReference type="PROSITE" id="PS51173"/>
    </source>
</evidence>
<dbReference type="SMART" id="SM00637">
    <property type="entry name" value="CBD_II"/>
    <property type="match status" value="1"/>
</dbReference>
<dbReference type="Pfam" id="PF00553">
    <property type="entry name" value="CBM_2"/>
    <property type="match status" value="1"/>
</dbReference>
<evidence type="ECO:0000313" key="2">
    <source>
        <dbReference type="EMBL" id="MFD1050503.1"/>
    </source>
</evidence>
<feature type="domain" description="CBM2" evidence="1">
    <location>
        <begin position="1"/>
        <end position="103"/>
    </location>
</feature>
<dbReference type="InterPro" id="IPR008965">
    <property type="entry name" value="CBM2/CBM3_carb-bd_dom_sf"/>
</dbReference>
<dbReference type="InterPro" id="IPR001919">
    <property type="entry name" value="CBD2"/>
</dbReference>
<dbReference type="Proteomes" id="UP001597045">
    <property type="component" value="Unassembled WGS sequence"/>
</dbReference>
<evidence type="ECO:0000313" key="3">
    <source>
        <dbReference type="Proteomes" id="UP001597045"/>
    </source>
</evidence>
<dbReference type="InterPro" id="IPR012291">
    <property type="entry name" value="CBM2_carb-bd_dom_sf"/>
</dbReference>
<name>A0ABW3MK44_9PSEU</name>
<organism evidence="2 3">
    <name type="scientific">Kibdelosporangium lantanae</name>
    <dbReference type="NCBI Taxonomy" id="1497396"/>
    <lineage>
        <taxon>Bacteria</taxon>
        <taxon>Bacillati</taxon>
        <taxon>Actinomycetota</taxon>
        <taxon>Actinomycetes</taxon>
        <taxon>Pseudonocardiales</taxon>
        <taxon>Pseudonocardiaceae</taxon>
        <taxon>Kibdelosporangium</taxon>
    </lineage>
</organism>
<keyword evidence="3" id="KW-1185">Reference proteome</keyword>
<reference evidence="3" key="1">
    <citation type="journal article" date="2019" name="Int. J. Syst. Evol. Microbiol.">
        <title>The Global Catalogue of Microorganisms (GCM) 10K type strain sequencing project: providing services to taxonomists for standard genome sequencing and annotation.</title>
        <authorList>
            <consortium name="The Broad Institute Genomics Platform"/>
            <consortium name="The Broad Institute Genome Sequencing Center for Infectious Disease"/>
            <person name="Wu L."/>
            <person name="Ma J."/>
        </authorList>
    </citation>
    <scope>NUCLEOTIDE SEQUENCE [LARGE SCALE GENOMIC DNA]</scope>
    <source>
        <strain evidence="3">JCM 31486</strain>
    </source>
</reference>
<gene>
    <name evidence="2" type="ORF">ACFQ1S_35755</name>
</gene>
<dbReference type="SUPFAM" id="SSF49384">
    <property type="entry name" value="Carbohydrate-binding domain"/>
    <property type="match status" value="1"/>
</dbReference>
<sequence>MRAGVEGCEAHFEIKNSWPNGYEALVTVRASAKPLKGWTVSWTLPGGQSIKQLWNGTLSVDGEMIKVEPADWNVRVDGTTNFGLLADTNGPHPVTPQVACTSP</sequence>
<accession>A0ABW3MK44</accession>
<dbReference type="Gene3D" id="2.60.40.290">
    <property type="match status" value="1"/>
</dbReference>